<dbReference type="EMBL" id="JACHHJ010000001">
    <property type="protein sequence ID" value="MBB6448696.1"/>
    <property type="molecule type" value="Genomic_DNA"/>
</dbReference>
<comment type="caution">
    <text evidence="2">The sequence shown here is derived from an EMBL/GenBank/DDBJ whole genome shotgun (WGS) entry which is preliminary data.</text>
</comment>
<dbReference type="Pfam" id="PF02746">
    <property type="entry name" value="MR_MLE_N"/>
    <property type="match status" value="1"/>
</dbReference>
<dbReference type="AlphaFoldDB" id="A0A841PNB6"/>
<dbReference type="InterPro" id="IPR013341">
    <property type="entry name" value="Mandelate_racemase_N_dom"/>
</dbReference>
<dbReference type="Proteomes" id="UP000568839">
    <property type="component" value="Unassembled WGS sequence"/>
</dbReference>
<dbReference type="InterPro" id="IPR029017">
    <property type="entry name" value="Enolase-like_N"/>
</dbReference>
<name>A0A841PNB6_9BACL</name>
<sequence>MEFIVVRLDTDEGITGWGINWNYTKGTRAVKTIIDETYAPNLKGRDPLFY</sequence>
<accession>A0A841PNB6</accession>
<reference evidence="2 3" key="1">
    <citation type="submission" date="2020-08" db="EMBL/GenBank/DDBJ databases">
        <title>Genomic Encyclopedia of Type Strains, Phase IV (KMG-IV): sequencing the most valuable type-strain genomes for metagenomic binning, comparative biology and taxonomic classification.</title>
        <authorList>
            <person name="Goeker M."/>
        </authorList>
    </citation>
    <scope>NUCLEOTIDE SEQUENCE [LARGE SCALE GENOMIC DNA]</scope>
    <source>
        <strain evidence="2 3">DSM 21769</strain>
    </source>
</reference>
<protein>
    <submittedName>
        <fullName evidence="2">L-alanine-DL-glutamate epimerase-like enolase superfamily enzyme</fullName>
    </submittedName>
</protein>
<proteinExistence type="predicted"/>
<evidence type="ECO:0000313" key="3">
    <source>
        <dbReference type="Proteomes" id="UP000568839"/>
    </source>
</evidence>
<dbReference type="SUPFAM" id="SSF54826">
    <property type="entry name" value="Enolase N-terminal domain-like"/>
    <property type="match status" value="1"/>
</dbReference>
<gene>
    <name evidence="2" type="ORF">HNR44_000645</name>
</gene>
<organism evidence="2 3">
    <name type="scientific">Geomicrobium halophilum</name>
    <dbReference type="NCBI Taxonomy" id="549000"/>
    <lineage>
        <taxon>Bacteria</taxon>
        <taxon>Bacillati</taxon>
        <taxon>Bacillota</taxon>
        <taxon>Bacilli</taxon>
        <taxon>Bacillales</taxon>
        <taxon>Geomicrobium</taxon>
    </lineage>
</organism>
<keyword evidence="3" id="KW-1185">Reference proteome</keyword>
<evidence type="ECO:0000259" key="1">
    <source>
        <dbReference type="Pfam" id="PF02746"/>
    </source>
</evidence>
<feature type="domain" description="Mandelate racemase/muconate lactonizing enzyme N-terminal" evidence="1">
    <location>
        <begin position="2"/>
        <end position="47"/>
    </location>
</feature>
<dbReference type="Gene3D" id="3.30.390.10">
    <property type="entry name" value="Enolase-like, N-terminal domain"/>
    <property type="match status" value="1"/>
</dbReference>
<evidence type="ECO:0000313" key="2">
    <source>
        <dbReference type="EMBL" id="MBB6448696.1"/>
    </source>
</evidence>